<dbReference type="PANTHER" id="PTHR33990">
    <property type="entry name" value="PROTEIN YJDN-RELATED"/>
    <property type="match status" value="1"/>
</dbReference>
<evidence type="ECO:0000313" key="2">
    <source>
        <dbReference type="EMBL" id="UUY05951.1"/>
    </source>
</evidence>
<dbReference type="RefSeq" id="WP_353866753.1">
    <property type="nucleotide sequence ID" value="NZ_CP088295.1"/>
</dbReference>
<dbReference type="PIRSF" id="PIRSF021700">
    <property type="entry name" value="3_dmu_93_MTrfase"/>
    <property type="match status" value="1"/>
</dbReference>
<gene>
    <name evidence="2" type="ORF">LRS13_10670</name>
</gene>
<evidence type="ECO:0000259" key="1">
    <source>
        <dbReference type="Pfam" id="PF06983"/>
    </source>
</evidence>
<evidence type="ECO:0000313" key="3">
    <source>
        <dbReference type="Proteomes" id="UP001058860"/>
    </source>
</evidence>
<dbReference type="PANTHER" id="PTHR33990:SF2">
    <property type="entry name" value="PHNB-LIKE DOMAIN-CONTAINING PROTEIN"/>
    <property type="match status" value="1"/>
</dbReference>
<proteinExistence type="predicted"/>
<reference evidence="3" key="1">
    <citation type="submission" date="2021-11" db="EMBL/GenBank/DDBJ databases">
        <title>Cultivation dependent microbiological survey of springs from the worlds oldest radium mine currently devoted to the extraction of radon-saturated water.</title>
        <authorList>
            <person name="Kapinusova G."/>
            <person name="Smrhova T."/>
            <person name="Strejcek M."/>
            <person name="Suman J."/>
            <person name="Jani K."/>
            <person name="Pajer P."/>
            <person name="Uhlik O."/>
        </authorList>
    </citation>
    <scope>NUCLEOTIDE SEQUENCE [LARGE SCALE GENOMIC DNA]</scope>
    <source>
        <strain evidence="3">J379</strain>
    </source>
</reference>
<feature type="domain" description="PhnB-like" evidence="1">
    <location>
        <begin position="3"/>
        <end position="117"/>
    </location>
</feature>
<dbReference type="SUPFAM" id="SSF54593">
    <property type="entry name" value="Glyoxalase/Bleomycin resistance protein/Dihydroxybiphenyl dioxygenase"/>
    <property type="match status" value="1"/>
</dbReference>
<organism evidence="2 3">
    <name type="scientific">Svornostia abyssi</name>
    <dbReference type="NCBI Taxonomy" id="2898438"/>
    <lineage>
        <taxon>Bacteria</taxon>
        <taxon>Bacillati</taxon>
        <taxon>Actinomycetota</taxon>
        <taxon>Thermoleophilia</taxon>
        <taxon>Solirubrobacterales</taxon>
        <taxon>Baekduiaceae</taxon>
        <taxon>Svornostia</taxon>
    </lineage>
</organism>
<dbReference type="Gene3D" id="3.10.180.10">
    <property type="entry name" value="2,3-Dihydroxybiphenyl 1,2-Dioxygenase, domain 1"/>
    <property type="match status" value="1"/>
</dbReference>
<dbReference type="EMBL" id="CP088295">
    <property type="protein sequence ID" value="UUY05951.1"/>
    <property type="molecule type" value="Genomic_DNA"/>
</dbReference>
<dbReference type="Pfam" id="PF06983">
    <property type="entry name" value="3-dmu-9_3-mt"/>
    <property type="match status" value="1"/>
</dbReference>
<keyword evidence="3" id="KW-1185">Reference proteome</keyword>
<dbReference type="InterPro" id="IPR028973">
    <property type="entry name" value="PhnB-like"/>
</dbReference>
<dbReference type="Proteomes" id="UP001058860">
    <property type="component" value="Chromosome"/>
</dbReference>
<dbReference type="InterPro" id="IPR009725">
    <property type="entry name" value="3_dmu_93_MTrfase"/>
</dbReference>
<dbReference type="CDD" id="cd06588">
    <property type="entry name" value="PhnB_like"/>
    <property type="match status" value="1"/>
</dbReference>
<protein>
    <submittedName>
        <fullName evidence="2">VOC family protein</fullName>
    </submittedName>
</protein>
<dbReference type="InterPro" id="IPR029068">
    <property type="entry name" value="Glyas_Bleomycin-R_OHBP_Dase"/>
</dbReference>
<name>A0ABY5PMU6_9ACTN</name>
<sequence>MPTITPNLWFDTNAEDAATFYCSVFPNSRIVNVARYPEGAPGPTGEVMTIEFELDGQRFVGINGGPQFTFDEAVSFQITCETQDEVDRYWDALTGDGGAESQCGWCKDRFGLSWQVVPAGMEEVFSDPDPAKAQRAMQAMLGMKKLDLAALRAAAT</sequence>
<accession>A0ABY5PMU6</accession>